<comment type="similarity">
    <text evidence="3 9">Belongs to the RFT1 family.</text>
</comment>
<evidence type="ECO:0000256" key="5">
    <source>
        <dbReference type="ARBA" id="ARBA00022824"/>
    </source>
</evidence>
<keyword evidence="11" id="KW-1185">Reference proteome</keyword>
<comment type="caution">
    <text evidence="10">The sequence shown here is derived from an EMBL/GenBank/DDBJ whole genome shotgun (WGS) entry which is preliminary data.</text>
</comment>
<dbReference type="GO" id="GO:0005789">
    <property type="term" value="C:endoplasmic reticulum membrane"/>
    <property type="evidence" value="ECO:0007669"/>
    <property type="project" value="UniProtKB-SubCell"/>
</dbReference>
<proteinExistence type="inferred from homology"/>
<evidence type="ECO:0000256" key="2">
    <source>
        <dbReference type="ARBA" id="ARBA00004922"/>
    </source>
</evidence>
<dbReference type="PANTHER" id="PTHR13117:SF5">
    <property type="entry name" value="PROTEIN RFT1 HOMOLOG"/>
    <property type="match status" value="1"/>
</dbReference>
<sequence>MVLAWLDTPYNQAVYGLVDKFRSSAVRLVFLPFEESSYATFARSASGEYPRKSTKLGCSLTEALKLVLLIAVVQTKRAVVDEASMVISGNCSLAGVSHDPILPVNTGIMPWRPQHQQHLGSFSATYVPFAALGL</sequence>
<dbReference type="GO" id="GO:0034203">
    <property type="term" value="P:glycolipid translocation"/>
    <property type="evidence" value="ECO:0007669"/>
    <property type="project" value="TreeGrafter"/>
</dbReference>
<reference evidence="10 11" key="1">
    <citation type="submission" date="2023-12" db="EMBL/GenBank/DDBJ databases">
        <title>A high-quality genome assembly for Dillenia turbinata (Dilleniales).</title>
        <authorList>
            <person name="Chanderbali A."/>
        </authorList>
    </citation>
    <scope>NUCLEOTIDE SEQUENCE [LARGE SCALE GENOMIC DNA]</scope>
    <source>
        <strain evidence="10">LSX21</strain>
        <tissue evidence="10">Leaf</tissue>
    </source>
</reference>
<evidence type="ECO:0000256" key="9">
    <source>
        <dbReference type="RuleBase" id="RU365067"/>
    </source>
</evidence>
<dbReference type="PANTHER" id="PTHR13117">
    <property type="entry name" value="ENDOPLASMIC RETICULUM MULTISPAN TRANSMEMBRANE PROTEIN-RELATED"/>
    <property type="match status" value="1"/>
</dbReference>
<dbReference type="InterPro" id="IPR007594">
    <property type="entry name" value="RFT1"/>
</dbReference>
<evidence type="ECO:0000256" key="3">
    <source>
        <dbReference type="ARBA" id="ARBA00010288"/>
    </source>
</evidence>
<dbReference type="EMBL" id="JBAMMX010000015">
    <property type="protein sequence ID" value="KAK6926425.1"/>
    <property type="molecule type" value="Genomic_DNA"/>
</dbReference>
<evidence type="ECO:0000256" key="7">
    <source>
        <dbReference type="ARBA" id="ARBA00023136"/>
    </source>
</evidence>
<dbReference type="AlphaFoldDB" id="A0AAN8V2M4"/>
<name>A0AAN8V2M4_9MAGN</name>
<keyword evidence="5" id="KW-0256">Endoplasmic reticulum</keyword>
<evidence type="ECO:0000313" key="11">
    <source>
        <dbReference type="Proteomes" id="UP001370490"/>
    </source>
</evidence>
<gene>
    <name evidence="10" type="ORF">RJ641_008144</name>
</gene>
<comment type="subcellular location">
    <subcellularLocation>
        <location evidence="1 9">Endoplasmic reticulum membrane</location>
        <topology evidence="1 9">Multi-pass membrane protein</topology>
    </subcellularLocation>
</comment>
<dbReference type="Pfam" id="PF04506">
    <property type="entry name" value="Rft-1"/>
    <property type="match status" value="1"/>
</dbReference>
<evidence type="ECO:0000256" key="4">
    <source>
        <dbReference type="ARBA" id="ARBA00022692"/>
    </source>
</evidence>
<keyword evidence="7" id="KW-0472">Membrane</keyword>
<evidence type="ECO:0000313" key="10">
    <source>
        <dbReference type="EMBL" id="KAK6926425.1"/>
    </source>
</evidence>
<dbReference type="Proteomes" id="UP001370490">
    <property type="component" value="Unassembled WGS sequence"/>
</dbReference>
<organism evidence="10 11">
    <name type="scientific">Dillenia turbinata</name>
    <dbReference type="NCBI Taxonomy" id="194707"/>
    <lineage>
        <taxon>Eukaryota</taxon>
        <taxon>Viridiplantae</taxon>
        <taxon>Streptophyta</taxon>
        <taxon>Embryophyta</taxon>
        <taxon>Tracheophyta</taxon>
        <taxon>Spermatophyta</taxon>
        <taxon>Magnoliopsida</taxon>
        <taxon>eudicotyledons</taxon>
        <taxon>Gunneridae</taxon>
        <taxon>Pentapetalae</taxon>
        <taxon>Dilleniales</taxon>
        <taxon>Dilleniaceae</taxon>
        <taxon>Dillenia</taxon>
    </lineage>
</organism>
<protein>
    <recommendedName>
        <fullName evidence="9">Protein RFT1 homolog</fullName>
    </recommendedName>
</protein>
<dbReference type="GO" id="GO:0006488">
    <property type="term" value="P:dolichol-linked oligosaccharide biosynthetic process"/>
    <property type="evidence" value="ECO:0007669"/>
    <property type="project" value="InterPro"/>
</dbReference>
<accession>A0AAN8V2M4</accession>
<comment type="pathway">
    <text evidence="2">Protein modification; protein glycosylation.</text>
</comment>
<keyword evidence="6" id="KW-1133">Transmembrane helix</keyword>
<comment type="function">
    <text evidence="8 9">Intramembrane glycolipid transporter that operates in the biosynthetic pathway of dolichol-linked oligosaccharides, the glycan precursors employed in protein asparagine (N)-glycosylation. The sequential addition of sugars to dolichol pyrophosphate produces dolichol-linked oligosaccharides containing fourteen sugars, including two GlcNAcs, nine mannoses and three glucoses. Once assembled, the oligosaccharide is transferred from the lipid to nascent proteins by oligosaccharyltransferases. The assembly of dolichol-linked oligosaccharides begins on the cytosolic side of the endoplasmic reticulum membrane and finishes in its lumen. RFT1 could mediate the translocation of the cytosolically oriented intermediate DolPP-GlcNAc2Man5, produced by ALG11, into the ER lumen where dolichol-linked oligosaccharides assembly continues. However, the intramembrane lipid transporter activity could not be confirmed in vitro.</text>
</comment>
<keyword evidence="4" id="KW-0812">Transmembrane</keyword>
<evidence type="ECO:0000256" key="6">
    <source>
        <dbReference type="ARBA" id="ARBA00022989"/>
    </source>
</evidence>
<evidence type="ECO:0000256" key="1">
    <source>
        <dbReference type="ARBA" id="ARBA00004477"/>
    </source>
</evidence>
<evidence type="ECO:0000256" key="8">
    <source>
        <dbReference type="ARBA" id="ARBA00045912"/>
    </source>
</evidence>